<feature type="signal peptide" evidence="1">
    <location>
        <begin position="1"/>
        <end position="19"/>
    </location>
</feature>
<evidence type="ECO:0000313" key="2">
    <source>
        <dbReference type="EMBL" id="KAA1088844.1"/>
    </source>
</evidence>
<organism evidence="2 3">
    <name type="scientific">Puccinia graminis f. sp. tritici</name>
    <dbReference type="NCBI Taxonomy" id="56615"/>
    <lineage>
        <taxon>Eukaryota</taxon>
        <taxon>Fungi</taxon>
        <taxon>Dikarya</taxon>
        <taxon>Basidiomycota</taxon>
        <taxon>Pucciniomycotina</taxon>
        <taxon>Pucciniomycetes</taxon>
        <taxon>Pucciniales</taxon>
        <taxon>Pucciniaceae</taxon>
        <taxon>Puccinia</taxon>
    </lineage>
</organism>
<dbReference type="EMBL" id="VDEP01000405">
    <property type="protein sequence ID" value="KAA1088844.1"/>
    <property type="molecule type" value="Genomic_DNA"/>
</dbReference>
<evidence type="ECO:0000256" key="1">
    <source>
        <dbReference type="SAM" id="SignalP"/>
    </source>
</evidence>
<proteinExistence type="predicted"/>
<accession>A0A5B0NJW6</accession>
<protein>
    <submittedName>
        <fullName evidence="2">Uncharacterized protein</fullName>
    </submittedName>
</protein>
<comment type="caution">
    <text evidence="2">The sequence shown here is derived from an EMBL/GenBank/DDBJ whole genome shotgun (WGS) entry which is preliminary data.</text>
</comment>
<sequence>MLVRRLVFVYLSTFPLGECAFGDAAKDLGQIVSHGGDGGPRAAAEGMDFHSTNPTANGGMPTTSPKMPNLLAKARTQPADADKDIMSRWAQDPGFEMPRLAPPDEWRIKTWWIKHWTPIGRRLQTEGLRVLGWLALPFHLFTPLKQQVKPVSFSRLARKQTAAWEKPKPGIFSVFKEWLKNKMAIGSKKVTPVIPEKYHEELVEKLEGPVNKEDSGNPFEGLVEPRESKWRTPDYPPIFSKDPLVAESYNVGADINDLTKAGESSDSIKKTLITRLYDRNPAAAYSEADAKKLEQFVTSDEHLSILQRLYLRKNELLELHWKMQGVLNRVVSALGGEDETSETFRQIIQYHDKMIHGEESRIGDPEKKVDKKFFERVKPSPLMQELDPAAYQMHLSPLLYLEEVIKLLDHDAVVGLKDASGYIQNTPRLDVLKSAAEDVKKYASLSREVDILQKKVIQMGKYVPAFTKAHFKDQRTMKNIFKDLLSPDRVYPGIKGVKKASP</sequence>
<name>A0A5B0NJW6_PUCGR</name>
<reference evidence="2 3" key="1">
    <citation type="submission" date="2019-05" db="EMBL/GenBank/DDBJ databases">
        <title>Emergence of the Ug99 lineage of the wheat stem rust pathogen through somatic hybridization.</title>
        <authorList>
            <person name="Li F."/>
            <person name="Upadhyaya N.M."/>
            <person name="Sperschneider J."/>
            <person name="Matny O."/>
            <person name="Nguyen-Phuc H."/>
            <person name="Mago R."/>
            <person name="Raley C."/>
            <person name="Miller M.E."/>
            <person name="Silverstein K.A.T."/>
            <person name="Henningsen E."/>
            <person name="Hirsch C.D."/>
            <person name="Visser B."/>
            <person name="Pretorius Z.A."/>
            <person name="Steffenson B.J."/>
            <person name="Schwessinger B."/>
            <person name="Dodds P.N."/>
            <person name="Figueroa M."/>
        </authorList>
    </citation>
    <scope>NUCLEOTIDE SEQUENCE [LARGE SCALE GENOMIC DNA]</scope>
    <source>
        <strain evidence="2 3">Ug99</strain>
    </source>
</reference>
<dbReference type="Proteomes" id="UP000325313">
    <property type="component" value="Unassembled WGS sequence"/>
</dbReference>
<gene>
    <name evidence="2" type="ORF">PGTUg99_031910</name>
</gene>
<feature type="chain" id="PRO_5023136863" evidence="1">
    <location>
        <begin position="20"/>
        <end position="502"/>
    </location>
</feature>
<dbReference type="AlphaFoldDB" id="A0A5B0NJW6"/>
<keyword evidence="1" id="KW-0732">Signal</keyword>
<evidence type="ECO:0000313" key="3">
    <source>
        <dbReference type="Proteomes" id="UP000325313"/>
    </source>
</evidence>